<organism evidence="1">
    <name type="scientific">uncultured Caudovirales phage</name>
    <dbReference type="NCBI Taxonomy" id="2100421"/>
    <lineage>
        <taxon>Viruses</taxon>
        <taxon>Duplodnaviria</taxon>
        <taxon>Heunggongvirae</taxon>
        <taxon>Uroviricota</taxon>
        <taxon>Caudoviricetes</taxon>
        <taxon>Peduoviridae</taxon>
        <taxon>Maltschvirus</taxon>
        <taxon>Maltschvirus maltsch</taxon>
    </lineage>
</organism>
<reference evidence="1" key="1">
    <citation type="submission" date="2020-04" db="EMBL/GenBank/DDBJ databases">
        <authorList>
            <person name="Chiriac C."/>
            <person name="Salcher M."/>
            <person name="Ghai R."/>
            <person name="Kavagutti S V."/>
        </authorList>
    </citation>
    <scope>NUCLEOTIDE SEQUENCE</scope>
</reference>
<proteinExistence type="predicted"/>
<sequence>MLNNYKTKKMKVYEIMKENSKVSYGDNKTRYYSLTDKEYFDNKLPLNSAKEYAKKKCYDILRVVSGTLKKQDKDYPLN</sequence>
<protein>
    <submittedName>
        <fullName evidence="1">Uncharacterized protein</fullName>
    </submittedName>
</protein>
<name>A0A6J5LDY1_9CAUD</name>
<accession>A0A6J5LDY1</accession>
<evidence type="ECO:0000313" key="1">
    <source>
        <dbReference type="EMBL" id="CAB4131386.1"/>
    </source>
</evidence>
<dbReference type="EMBL" id="LR796245">
    <property type="protein sequence ID" value="CAB4131386.1"/>
    <property type="molecule type" value="Genomic_DNA"/>
</dbReference>
<gene>
    <name evidence="1" type="ORF">UFOVP129_80</name>
</gene>